<dbReference type="Proteomes" id="UP000294723">
    <property type="component" value="Unassembled WGS sequence"/>
</dbReference>
<protein>
    <recommendedName>
        <fullName evidence="1">Altered inheritance of mitochondria protein 6</fullName>
    </recommendedName>
</protein>
<dbReference type="InterPro" id="IPR017946">
    <property type="entry name" value="PLC-like_Pdiesterase_TIM-brl"/>
</dbReference>
<dbReference type="GO" id="GO:0008081">
    <property type="term" value="F:phosphoric diester hydrolase activity"/>
    <property type="evidence" value="ECO:0007669"/>
    <property type="project" value="InterPro"/>
</dbReference>
<keyword evidence="2" id="KW-0732">Signal</keyword>
<gene>
    <name evidence="3" type="ORF">E1202_23670</name>
</gene>
<evidence type="ECO:0000313" key="3">
    <source>
        <dbReference type="EMBL" id="TDD84223.1"/>
    </source>
</evidence>
<organism evidence="3 4">
    <name type="scientific">Saccharopolyspora karakumensis</name>
    <dbReference type="NCBI Taxonomy" id="2530386"/>
    <lineage>
        <taxon>Bacteria</taxon>
        <taxon>Bacillati</taxon>
        <taxon>Actinomycetota</taxon>
        <taxon>Actinomycetes</taxon>
        <taxon>Pseudonocardiales</taxon>
        <taxon>Pseudonocardiaceae</taxon>
        <taxon>Saccharopolyspora</taxon>
    </lineage>
</organism>
<dbReference type="PANTHER" id="PTHR31571:SF1">
    <property type="entry name" value="ALTERED INHERITANCE OF MITOCHONDRIA PROTEIN 6"/>
    <property type="match status" value="1"/>
</dbReference>
<evidence type="ECO:0000256" key="2">
    <source>
        <dbReference type="SAM" id="SignalP"/>
    </source>
</evidence>
<reference evidence="3 4" key="1">
    <citation type="submission" date="2019-03" db="EMBL/GenBank/DDBJ databases">
        <title>Draft genome sequences of novel Actinobacteria.</title>
        <authorList>
            <person name="Sahin N."/>
            <person name="Ay H."/>
            <person name="Saygin H."/>
        </authorList>
    </citation>
    <scope>NUCLEOTIDE SEQUENCE [LARGE SCALE GENOMIC DNA]</scope>
    <source>
        <strain evidence="3 4">5K548</strain>
    </source>
</reference>
<comment type="caution">
    <text evidence="3">The sequence shown here is derived from an EMBL/GenBank/DDBJ whole genome shotgun (WGS) entry which is preliminary data.</text>
</comment>
<dbReference type="EMBL" id="SMLA01000046">
    <property type="protein sequence ID" value="TDD84223.1"/>
    <property type="molecule type" value="Genomic_DNA"/>
</dbReference>
<keyword evidence="4" id="KW-1185">Reference proteome</keyword>
<name>A0A4R5BG21_9PSEU</name>
<accession>A0A4R5BG21</accession>
<evidence type="ECO:0000313" key="4">
    <source>
        <dbReference type="Proteomes" id="UP000294723"/>
    </source>
</evidence>
<proteinExistence type="predicted"/>
<dbReference type="AlphaFoldDB" id="A0A4R5BG21"/>
<dbReference type="Gene3D" id="3.20.20.190">
    <property type="entry name" value="Phosphatidylinositol (PI) phosphodiesterase"/>
    <property type="match status" value="1"/>
</dbReference>
<sequence length="287" mass="31577">MRATRTFLLGAQTALALIVLPVTAHAEPAPGPTDGVQPLERAHAHNDYEHQRPLFDALSHGFRSVEADVWLVDGELCIGHDAPDCSRTLESLYLEPLAEIAGANGGEIYDGSTEPLRLYVDVKDGGQAVWDVLNDQLNDRPQLVSSWANDRETTRAVEVVVSGQLANQAFDDPVRWASGDGRIVTPPPADATSADLVVLSESWTRLFTWQGIGPMPEHERQKLHELVDRAHAGGHEVRFWATPDIEPGAREAVWRELVDADVDQINTDHLTALEEFLKSHDPAEQNS</sequence>
<dbReference type="SUPFAM" id="SSF51695">
    <property type="entry name" value="PLC-like phosphodiesterases"/>
    <property type="match status" value="1"/>
</dbReference>
<feature type="chain" id="PRO_5020880175" description="Altered inheritance of mitochondria protein 6" evidence="2">
    <location>
        <begin position="27"/>
        <end position="287"/>
    </location>
</feature>
<dbReference type="Pfam" id="PF13653">
    <property type="entry name" value="GDPD_2"/>
    <property type="match status" value="1"/>
</dbReference>
<dbReference type="InterPro" id="IPR051236">
    <property type="entry name" value="HAT_RTT109-like"/>
</dbReference>
<dbReference type="GO" id="GO:0006629">
    <property type="term" value="P:lipid metabolic process"/>
    <property type="evidence" value="ECO:0007669"/>
    <property type="project" value="InterPro"/>
</dbReference>
<evidence type="ECO:0000256" key="1">
    <source>
        <dbReference type="ARBA" id="ARBA00014286"/>
    </source>
</evidence>
<dbReference type="RefSeq" id="WP_132685335.1">
    <property type="nucleotide sequence ID" value="NZ_SMLA01000046.1"/>
</dbReference>
<dbReference type="PANTHER" id="PTHR31571">
    <property type="entry name" value="ALTERED INHERITANCE OF MITOCHONDRIA PROTEIN 6"/>
    <property type="match status" value="1"/>
</dbReference>
<feature type="signal peptide" evidence="2">
    <location>
        <begin position="1"/>
        <end position="26"/>
    </location>
</feature>